<dbReference type="InterPro" id="IPR036291">
    <property type="entry name" value="NAD(P)-bd_dom_sf"/>
</dbReference>
<keyword evidence="8" id="KW-1185">Reference proteome</keyword>
<evidence type="ECO:0000256" key="5">
    <source>
        <dbReference type="RuleBase" id="RU361277"/>
    </source>
</evidence>
<feature type="domain" description="Enoyl reductase (ER)" evidence="6">
    <location>
        <begin position="8"/>
        <end position="345"/>
    </location>
</feature>
<dbReference type="InterPro" id="IPR013154">
    <property type="entry name" value="ADH-like_N"/>
</dbReference>
<proteinExistence type="inferred from homology"/>
<dbReference type="Gene3D" id="3.90.180.10">
    <property type="entry name" value="Medium-chain alcohol dehydrogenases, catalytic domain"/>
    <property type="match status" value="1"/>
</dbReference>
<dbReference type="RefSeq" id="WP_380971686.1">
    <property type="nucleotide sequence ID" value="NZ_JBHTEF010000001.1"/>
</dbReference>
<dbReference type="InterPro" id="IPR013149">
    <property type="entry name" value="ADH-like_C"/>
</dbReference>
<dbReference type="Pfam" id="PF08240">
    <property type="entry name" value="ADH_N"/>
    <property type="match status" value="1"/>
</dbReference>
<comment type="cofactor">
    <cofactor evidence="1 5">
        <name>Zn(2+)</name>
        <dbReference type="ChEBI" id="CHEBI:29105"/>
    </cofactor>
</comment>
<comment type="similarity">
    <text evidence="5">Belongs to the zinc-containing alcohol dehydrogenase family.</text>
</comment>
<gene>
    <name evidence="7" type="ORF">ACFQWG_02145</name>
</gene>
<evidence type="ECO:0000256" key="3">
    <source>
        <dbReference type="ARBA" id="ARBA00022833"/>
    </source>
</evidence>
<evidence type="ECO:0000256" key="2">
    <source>
        <dbReference type="ARBA" id="ARBA00022723"/>
    </source>
</evidence>
<keyword evidence="3 5" id="KW-0862">Zinc</keyword>
<keyword evidence="4" id="KW-0560">Oxidoreductase</keyword>
<sequence>MEALRLIEVNKLVFEQDASIPRLGADEVLVKVMAAGVCGSDYGRVFSLGAHTLPIILGHEFSGLVEAVGPEVREDLAGRRIVVTPLIPCRTCEWCRRGEYSLCDAYGFIGSRRDGAFEQYVAVPASALQVIPDTMTYAEAAVVEPTACMLHAMYRGPSIMGRTVCISGAGPIGLLGVQYAKASGASEVVCVDIIEKKLELARRLGADKTVNLSESDLVPAGLSATDGRGFDFTFETTGNPNVQNGVIQTSAKLGSVVYFGFSGNGLTLNDESLDRILRAEVTLTGAWNSYSTGFPGREWQTAIDMIADHRIDVSAVVSHILPLEEAPSFFEKVRTHQIEHGKVLFAPWGIEGAQL</sequence>
<evidence type="ECO:0000259" key="6">
    <source>
        <dbReference type="SMART" id="SM00829"/>
    </source>
</evidence>
<dbReference type="InterPro" id="IPR050129">
    <property type="entry name" value="Zn_alcohol_dh"/>
</dbReference>
<dbReference type="Pfam" id="PF00107">
    <property type="entry name" value="ADH_zinc_N"/>
    <property type="match status" value="1"/>
</dbReference>
<dbReference type="SUPFAM" id="SSF51735">
    <property type="entry name" value="NAD(P)-binding Rossmann-fold domains"/>
    <property type="match status" value="1"/>
</dbReference>
<comment type="caution">
    <text evidence="7">The sequence shown here is derived from an EMBL/GenBank/DDBJ whole genome shotgun (WGS) entry which is preliminary data.</text>
</comment>
<dbReference type="SMART" id="SM00829">
    <property type="entry name" value="PKS_ER"/>
    <property type="match status" value="1"/>
</dbReference>
<dbReference type="InterPro" id="IPR011032">
    <property type="entry name" value="GroES-like_sf"/>
</dbReference>
<keyword evidence="2 5" id="KW-0479">Metal-binding</keyword>
<dbReference type="CDD" id="cd08236">
    <property type="entry name" value="sugar_DH"/>
    <property type="match status" value="1"/>
</dbReference>
<name>A0ABW2SJQ6_9ACTO</name>
<dbReference type="SUPFAM" id="SSF50129">
    <property type="entry name" value="GroES-like"/>
    <property type="match status" value="1"/>
</dbReference>
<dbReference type="InterPro" id="IPR002328">
    <property type="entry name" value="ADH_Zn_CS"/>
</dbReference>
<dbReference type="Gene3D" id="3.40.50.720">
    <property type="entry name" value="NAD(P)-binding Rossmann-like Domain"/>
    <property type="match status" value="1"/>
</dbReference>
<evidence type="ECO:0000313" key="8">
    <source>
        <dbReference type="Proteomes" id="UP001596527"/>
    </source>
</evidence>
<dbReference type="EMBL" id="JBHTEF010000001">
    <property type="protein sequence ID" value="MFC7580029.1"/>
    <property type="molecule type" value="Genomic_DNA"/>
</dbReference>
<dbReference type="PANTHER" id="PTHR43401:SF2">
    <property type="entry name" value="L-THREONINE 3-DEHYDROGENASE"/>
    <property type="match status" value="1"/>
</dbReference>
<evidence type="ECO:0000256" key="1">
    <source>
        <dbReference type="ARBA" id="ARBA00001947"/>
    </source>
</evidence>
<dbReference type="PROSITE" id="PS00059">
    <property type="entry name" value="ADH_ZINC"/>
    <property type="match status" value="1"/>
</dbReference>
<protein>
    <submittedName>
        <fullName evidence="7">Galactitol-1-phosphate 5-dehydrogenase</fullName>
    </submittedName>
</protein>
<accession>A0ABW2SJQ6</accession>
<dbReference type="InterPro" id="IPR020843">
    <property type="entry name" value="ER"/>
</dbReference>
<dbReference type="PANTHER" id="PTHR43401">
    <property type="entry name" value="L-THREONINE 3-DEHYDROGENASE"/>
    <property type="match status" value="1"/>
</dbReference>
<evidence type="ECO:0000256" key="4">
    <source>
        <dbReference type="ARBA" id="ARBA00023002"/>
    </source>
</evidence>
<evidence type="ECO:0000313" key="7">
    <source>
        <dbReference type="EMBL" id="MFC7580029.1"/>
    </source>
</evidence>
<organism evidence="7 8">
    <name type="scientific">Schaalia naturae</name>
    <dbReference type="NCBI Taxonomy" id="635203"/>
    <lineage>
        <taxon>Bacteria</taxon>
        <taxon>Bacillati</taxon>
        <taxon>Actinomycetota</taxon>
        <taxon>Actinomycetes</taxon>
        <taxon>Actinomycetales</taxon>
        <taxon>Actinomycetaceae</taxon>
        <taxon>Schaalia</taxon>
    </lineage>
</organism>
<reference evidence="8" key="1">
    <citation type="journal article" date="2019" name="Int. J. Syst. Evol. Microbiol.">
        <title>The Global Catalogue of Microorganisms (GCM) 10K type strain sequencing project: providing services to taxonomists for standard genome sequencing and annotation.</title>
        <authorList>
            <consortium name="The Broad Institute Genomics Platform"/>
            <consortium name="The Broad Institute Genome Sequencing Center for Infectious Disease"/>
            <person name="Wu L."/>
            <person name="Ma J."/>
        </authorList>
    </citation>
    <scope>NUCLEOTIDE SEQUENCE [LARGE SCALE GENOMIC DNA]</scope>
    <source>
        <strain evidence="8">CCUG 56698</strain>
    </source>
</reference>
<dbReference type="Proteomes" id="UP001596527">
    <property type="component" value="Unassembled WGS sequence"/>
</dbReference>